<comment type="similarity">
    <text evidence="1">Belongs to the TIFY/JAZ family.</text>
</comment>
<sequence length="778" mass="79145">MKRNREYGVMRDFMGVLGRSSGETEAISAAAAAAAAFLSSSETTPPLPPALRERQIGDQARSKTFSSFPIPSIFPHGQEAAAAAAAGFAIGQAAGAGAGLGVNSRPNFATSGTTAALGALGNSLSEKRGSRGGAAAAAGGGGGGGGGFTGFSGGILHQKTRPQFTTSAMLAGGGGSGKKDHQVKVVADDSRIMMGGAALASSSSAAAAAAVGAAAAAVGAGAAVSEGGQERAAAHANGKLLEELAASDIQQLSREDCWRLILEVGTRWPSWNKTLHMQSQHGLMSMDRASTRKLLEQGVPVTDESNSQRSFEATHVHQFENSNTSRMLASRALEELARTPSRSTSIHSVFPSSHATTSSTTTGVSNLTPSLTGAVAATVPAAAAVAKQPPSVPVTASPAPNQQRASASNTSGKGTAQLTIFYAGAVNVFDDVTQEKAHLIMLLAANGESWTSAVAKFVSLQGESMVAPSITNADAKPAVQTTGPAYSPPVASVHNTSSAGAPDVIPPLALAQTQQQHSSLSSLLVKIRDSKLTFAPNSAAVPSSAQQSPSIGQGPTQSQQQQEATTMPEASTMPANVKGEQSTNGVSLAHLQSMQGESNSGLSAIQRNRESQPPELPDASNSSSVPTTPTTTGLNALHKSSTVCYTQELPHARKNSLARFFDMRQRQKRARTTTTTTQNSSKLSVDGSPLPGDPAAALSLPQTEDAAILASIKTSQPSSSPSMSPQPVEGKDAATATSGKAVEKSPEESAGKLAANDEEAAAASPMETDTVAATVVRS</sequence>
<dbReference type="Proteomes" id="UP001497522">
    <property type="component" value="Chromosome 14"/>
</dbReference>
<gene>
    <name evidence="4" type="ORF">CSSPJE1EN2_LOCUS7812</name>
</gene>
<dbReference type="PANTHER" id="PTHR33077:SF60">
    <property type="entry name" value="TIFY DOMAIN-CONTAINING PROTEIN"/>
    <property type="match status" value="1"/>
</dbReference>
<reference evidence="4" key="1">
    <citation type="submission" date="2024-03" db="EMBL/GenBank/DDBJ databases">
        <authorList>
            <consortium name="ELIXIR-Norway"/>
            <consortium name="Elixir Norway"/>
        </authorList>
    </citation>
    <scope>NUCLEOTIDE SEQUENCE</scope>
</reference>
<evidence type="ECO:0000313" key="5">
    <source>
        <dbReference type="Proteomes" id="UP001497522"/>
    </source>
</evidence>
<evidence type="ECO:0000256" key="1">
    <source>
        <dbReference type="ARBA" id="ARBA00008614"/>
    </source>
</evidence>
<dbReference type="SMART" id="SM00979">
    <property type="entry name" value="TIFY"/>
    <property type="match status" value="1"/>
</dbReference>
<feature type="compositionally biased region" description="Low complexity" evidence="2">
    <location>
        <begin position="537"/>
        <end position="562"/>
    </location>
</feature>
<name>A0ABP1AQG3_9BRYO</name>
<feature type="compositionally biased region" description="Polar residues" evidence="2">
    <location>
        <begin position="401"/>
        <end position="411"/>
    </location>
</feature>
<feature type="compositionally biased region" description="Low complexity" evidence="2">
    <location>
        <begin position="715"/>
        <end position="727"/>
    </location>
</feature>
<dbReference type="InterPro" id="IPR040390">
    <property type="entry name" value="TIFY/JAZ"/>
</dbReference>
<feature type="compositionally biased region" description="Polar residues" evidence="2">
    <location>
        <begin position="340"/>
        <end position="351"/>
    </location>
</feature>
<organism evidence="4 5">
    <name type="scientific">Sphagnum jensenii</name>
    <dbReference type="NCBI Taxonomy" id="128206"/>
    <lineage>
        <taxon>Eukaryota</taxon>
        <taxon>Viridiplantae</taxon>
        <taxon>Streptophyta</taxon>
        <taxon>Embryophyta</taxon>
        <taxon>Bryophyta</taxon>
        <taxon>Sphagnophytina</taxon>
        <taxon>Sphagnopsida</taxon>
        <taxon>Sphagnales</taxon>
        <taxon>Sphagnaceae</taxon>
        <taxon>Sphagnum</taxon>
    </lineage>
</organism>
<dbReference type="PANTHER" id="PTHR33077">
    <property type="entry name" value="PROTEIN TIFY 4A-RELATED-RELATED"/>
    <property type="match status" value="1"/>
</dbReference>
<proteinExistence type="inferred from homology"/>
<evidence type="ECO:0000259" key="3">
    <source>
        <dbReference type="PROSITE" id="PS51320"/>
    </source>
</evidence>
<feature type="region of interest" description="Disordered" evidence="2">
    <location>
        <begin position="665"/>
        <end position="695"/>
    </location>
</feature>
<feature type="compositionally biased region" description="Basic and acidic residues" evidence="2">
    <location>
        <begin position="741"/>
        <end position="750"/>
    </location>
</feature>
<evidence type="ECO:0000313" key="4">
    <source>
        <dbReference type="EMBL" id="CAK9864817.1"/>
    </source>
</evidence>
<dbReference type="InterPro" id="IPR010399">
    <property type="entry name" value="Tify_dom"/>
</dbReference>
<feature type="region of interest" description="Disordered" evidence="2">
    <location>
        <begin position="595"/>
        <end position="635"/>
    </location>
</feature>
<feature type="domain" description="Tify" evidence="3">
    <location>
        <begin position="411"/>
        <end position="446"/>
    </location>
</feature>
<feature type="region of interest" description="Disordered" evidence="2">
    <location>
        <begin position="389"/>
        <end position="411"/>
    </location>
</feature>
<feature type="compositionally biased region" description="Low complexity" evidence="2">
    <location>
        <begin position="352"/>
        <end position="364"/>
    </location>
</feature>
<keyword evidence="5" id="KW-1185">Reference proteome</keyword>
<accession>A0ABP1AQG3</accession>
<dbReference type="PROSITE" id="PS51320">
    <property type="entry name" value="TIFY"/>
    <property type="match status" value="1"/>
</dbReference>
<dbReference type="Pfam" id="PF06200">
    <property type="entry name" value="tify"/>
    <property type="match status" value="1"/>
</dbReference>
<evidence type="ECO:0000256" key="2">
    <source>
        <dbReference type="SAM" id="MobiDB-lite"/>
    </source>
</evidence>
<feature type="region of interest" description="Disordered" evidence="2">
    <location>
        <begin position="338"/>
        <end position="364"/>
    </location>
</feature>
<protein>
    <recommendedName>
        <fullName evidence="3">Tify domain-containing protein</fullName>
    </recommendedName>
</protein>
<feature type="region of interest" description="Disordered" evidence="2">
    <location>
        <begin position="537"/>
        <end position="582"/>
    </location>
</feature>
<feature type="compositionally biased region" description="Polar residues" evidence="2">
    <location>
        <begin position="595"/>
        <end position="606"/>
    </location>
</feature>
<feature type="region of interest" description="Disordered" evidence="2">
    <location>
        <begin position="713"/>
        <end position="778"/>
    </location>
</feature>
<feature type="compositionally biased region" description="Low complexity" evidence="2">
    <location>
        <begin position="389"/>
        <end position="400"/>
    </location>
</feature>
<dbReference type="EMBL" id="OZ023715">
    <property type="protein sequence ID" value="CAK9864817.1"/>
    <property type="molecule type" value="Genomic_DNA"/>
</dbReference>